<feature type="region of interest" description="Disordered" evidence="1">
    <location>
        <begin position="723"/>
        <end position="834"/>
    </location>
</feature>
<feature type="compositionally biased region" description="Pro residues" evidence="1">
    <location>
        <begin position="499"/>
        <end position="516"/>
    </location>
</feature>
<feature type="region of interest" description="Disordered" evidence="1">
    <location>
        <begin position="1"/>
        <end position="57"/>
    </location>
</feature>
<feature type="compositionally biased region" description="Basic and acidic residues" evidence="1">
    <location>
        <begin position="444"/>
        <end position="454"/>
    </location>
</feature>
<feature type="compositionally biased region" description="Polar residues" evidence="1">
    <location>
        <begin position="237"/>
        <end position="248"/>
    </location>
</feature>
<feature type="compositionally biased region" description="Polar residues" evidence="1">
    <location>
        <begin position="31"/>
        <end position="40"/>
    </location>
</feature>
<feature type="region of interest" description="Disordered" evidence="1">
    <location>
        <begin position="652"/>
        <end position="688"/>
    </location>
</feature>
<feature type="compositionally biased region" description="Low complexity" evidence="1">
    <location>
        <begin position="537"/>
        <end position="549"/>
    </location>
</feature>
<feature type="compositionally biased region" description="Low complexity" evidence="1">
    <location>
        <begin position="407"/>
        <end position="429"/>
    </location>
</feature>
<protein>
    <submittedName>
        <fullName evidence="2">Uncharacterized protein</fullName>
    </submittedName>
</protein>
<feature type="compositionally biased region" description="Polar residues" evidence="1">
    <location>
        <begin position="290"/>
        <end position="302"/>
    </location>
</feature>
<keyword evidence="3" id="KW-1185">Reference proteome</keyword>
<evidence type="ECO:0000256" key="1">
    <source>
        <dbReference type="SAM" id="MobiDB-lite"/>
    </source>
</evidence>
<dbReference type="AlphaFoldDB" id="A0AAV9GMJ3"/>
<comment type="caution">
    <text evidence="2">The sequence shown here is derived from an EMBL/GenBank/DDBJ whole genome shotgun (WGS) entry which is preliminary data.</text>
</comment>
<reference evidence="2" key="1">
    <citation type="journal article" date="2023" name="Mol. Phylogenet. Evol.">
        <title>Genome-scale phylogeny and comparative genomics of the fungal order Sordariales.</title>
        <authorList>
            <person name="Hensen N."/>
            <person name="Bonometti L."/>
            <person name="Westerberg I."/>
            <person name="Brannstrom I.O."/>
            <person name="Guillou S."/>
            <person name="Cros-Aarteil S."/>
            <person name="Calhoun S."/>
            <person name="Haridas S."/>
            <person name="Kuo A."/>
            <person name="Mondo S."/>
            <person name="Pangilinan J."/>
            <person name="Riley R."/>
            <person name="LaButti K."/>
            <person name="Andreopoulos B."/>
            <person name="Lipzen A."/>
            <person name="Chen C."/>
            <person name="Yan M."/>
            <person name="Daum C."/>
            <person name="Ng V."/>
            <person name="Clum A."/>
            <person name="Steindorff A."/>
            <person name="Ohm R.A."/>
            <person name="Martin F."/>
            <person name="Silar P."/>
            <person name="Natvig D.O."/>
            <person name="Lalanne C."/>
            <person name="Gautier V."/>
            <person name="Ament-Velasquez S.L."/>
            <person name="Kruys A."/>
            <person name="Hutchinson M.I."/>
            <person name="Powell A.J."/>
            <person name="Barry K."/>
            <person name="Miller A.N."/>
            <person name="Grigoriev I.V."/>
            <person name="Debuchy R."/>
            <person name="Gladieux P."/>
            <person name="Hiltunen Thoren M."/>
            <person name="Johannesson H."/>
        </authorList>
    </citation>
    <scope>NUCLEOTIDE SEQUENCE</scope>
    <source>
        <strain evidence="2">PSN243</strain>
    </source>
</reference>
<gene>
    <name evidence="2" type="ORF">QBC34DRAFT_406399</name>
</gene>
<feature type="region of interest" description="Disordered" evidence="1">
    <location>
        <begin position="69"/>
        <end position="277"/>
    </location>
</feature>
<organism evidence="2 3">
    <name type="scientific">Podospora aff. communis PSN243</name>
    <dbReference type="NCBI Taxonomy" id="3040156"/>
    <lineage>
        <taxon>Eukaryota</taxon>
        <taxon>Fungi</taxon>
        <taxon>Dikarya</taxon>
        <taxon>Ascomycota</taxon>
        <taxon>Pezizomycotina</taxon>
        <taxon>Sordariomycetes</taxon>
        <taxon>Sordariomycetidae</taxon>
        <taxon>Sordariales</taxon>
        <taxon>Podosporaceae</taxon>
        <taxon>Podospora</taxon>
    </lineage>
</organism>
<evidence type="ECO:0000313" key="3">
    <source>
        <dbReference type="Proteomes" id="UP001321760"/>
    </source>
</evidence>
<feature type="compositionally biased region" description="Pro residues" evidence="1">
    <location>
        <begin position="569"/>
        <end position="585"/>
    </location>
</feature>
<feature type="region of interest" description="Disordered" evidence="1">
    <location>
        <begin position="290"/>
        <end position="631"/>
    </location>
</feature>
<dbReference type="Proteomes" id="UP001321760">
    <property type="component" value="Unassembled WGS sequence"/>
</dbReference>
<evidence type="ECO:0000313" key="2">
    <source>
        <dbReference type="EMBL" id="KAK4448951.1"/>
    </source>
</evidence>
<dbReference type="EMBL" id="MU865940">
    <property type="protein sequence ID" value="KAK4448951.1"/>
    <property type="molecule type" value="Genomic_DNA"/>
</dbReference>
<feature type="compositionally biased region" description="Basic and acidic residues" evidence="1">
    <location>
        <begin position="141"/>
        <end position="159"/>
    </location>
</feature>
<feature type="compositionally biased region" description="Basic and acidic residues" evidence="1">
    <location>
        <begin position="88"/>
        <end position="97"/>
    </location>
</feature>
<reference evidence="2" key="2">
    <citation type="submission" date="2023-05" db="EMBL/GenBank/DDBJ databases">
        <authorList>
            <consortium name="Lawrence Berkeley National Laboratory"/>
            <person name="Steindorff A."/>
            <person name="Hensen N."/>
            <person name="Bonometti L."/>
            <person name="Westerberg I."/>
            <person name="Brannstrom I.O."/>
            <person name="Guillou S."/>
            <person name="Cros-Aarteil S."/>
            <person name="Calhoun S."/>
            <person name="Haridas S."/>
            <person name="Kuo A."/>
            <person name="Mondo S."/>
            <person name="Pangilinan J."/>
            <person name="Riley R."/>
            <person name="Labutti K."/>
            <person name="Andreopoulos B."/>
            <person name="Lipzen A."/>
            <person name="Chen C."/>
            <person name="Yanf M."/>
            <person name="Daum C."/>
            <person name="Ng V."/>
            <person name="Clum A."/>
            <person name="Ohm R."/>
            <person name="Martin F."/>
            <person name="Silar P."/>
            <person name="Natvig D."/>
            <person name="Lalanne C."/>
            <person name="Gautier V."/>
            <person name="Ament-Velasquez S.L."/>
            <person name="Kruys A."/>
            <person name="Hutchinson M.I."/>
            <person name="Powell A.J."/>
            <person name="Barry K."/>
            <person name="Miller A.N."/>
            <person name="Grigoriev I.V."/>
            <person name="Debuchy R."/>
            <person name="Gladieux P."/>
            <person name="Thoren M.H."/>
            <person name="Johannesson H."/>
        </authorList>
    </citation>
    <scope>NUCLEOTIDE SEQUENCE</scope>
    <source>
        <strain evidence="2">PSN243</strain>
    </source>
</reference>
<accession>A0AAV9GMJ3</accession>
<sequence length="878" mass="93925">MAPKQKKFTVVPDATGIQGLMSRPAGPSSRPAMTSKQAQKSYRERTRGPRLSKAEQRLLELREQERIRKELEKDKQAAKARAAREKKKAKEQQVLDQKKKKGLPLVNVRPSQDTISRFLRKVPACTKKRPSESLDAVPEEAETRDKENEPPEKRQRVERLGSPAQKANSPGEQANKDCGKVNGASTEASEAPSENDEQSEAGGGTSVMKPHPEELQHILQETDSANIPVPSPGKRIPSQSRQHSSPTGLLQPLKSISGPTKLPDHSSPSVPPAPSLSPIIVLRENELTAKQTLISSPATKQSRAVLMEKPPLPRDPVTTSPRNDAPNLTPATIYPPQIEPSPKNLSQADSGYGPSSGLKAPEVARLEFTSARPLAGLMSTSPPPAECQTTAPKAAEPAPWKPDLHKPSPVRASIPRSSPPSDRSSSVPAAAPPMPSYPAPQSIRTEKYVSEVRAESPAAAVASRGMPPKIPLQPLTKQPLTKPRAETRAPAISRTASEPPKPPPQVRPSLVLPPAPRAHSTPAAVNLGAQAGRQEVPRSPASRPPAAVRAVEKNTASTLSPAQFAPSPKTTPGPAFKPPRPPLPRSPLAGPGFKTPGGTANAGPQRSKFLPKHLQPSASKGFRGVGSEKPPTSTQLFLAAHIDDILPSPTQEARELQEPIPKGPAVPKFITKRAAPPVRGPPNPQPRFLSRQAAHVFTGAPKKPPQSEVIPFISTQDLCFSTQDLRDIETPTKKKQGVPPDRSRAYKPNTGAGRVDRTVMGPPPPKRPPDRVATEKGTSPTCEKRKQGPVVQTATASKVEREVMGPPPSRRSTDGVARETGASYISGKEEQGAPTTLSALVNAGRNSGRDRCDIAATQETDYGEFDINDYLGLMGDGL</sequence>
<name>A0AAV9GMJ3_9PEZI</name>
<feature type="compositionally biased region" description="Basic and acidic residues" evidence="1">
    <location>
        <begin position="41"/>
        <end position="57"/>
    </location>
</feature>
<proteinExistence type="predicted"/>